<dbReference type="Proteomes" id="UP000235145">
    <property type="component" value="Unassembled WGS sequence"/>
</dbReference>
<dbReference type="GO" id="GO:0016491">
    <property type="term" value="F:oxidoreductase activity"/>
    <property type="evidence" value="ECO:0007669"/>
    <property type="project" value="UniProtKB-KW"/>
</dbReference>
<accession>A0A9R1VXC3</accession>
<comment type="caution">
    <text evidence="2">The sequence shown here is derived from an EMBL/GenBank/DDBJ whole genome shotgun (WGS) entry which is preliminary data.</text>
</comment>
<gene>
    <name evidence="2" type="ORF">LSAT_V11C400196160</name>
</gene>
<keyword evidence="1" id="KW-0560">Oxidoreductase</keyword>
<name>A0A9R1VXC3_LACSA</name>
<reference evidence="2 3" key="1">
    <citation type="journal article" date="2017" name="Nat. Commun.">
        <title>Genome assembly with in vitro proximity ligation data and whole-genome triplication in lettuce.</title>
        <authorList>
            <person name="Reyes-Chin-Wo S."/>
            <person name="Wang Z."/>
            <person name="Yang X."/>
            <person name="Kozik A."/>
            <person name="Arikit S."/>
            <person name="Song C."/>
            <person name="Xia L."/>
            <person name="Froenicke L."/>
            <person name="Lavelle D.O."/>
            <person name="Truco M.J."/>
            <person name="Xia R."/>
            <person name="Zhu S."/>
            <person name="Xu C."/>
            <person name="Xu H."/>
            <person name="Xu X."/>
            <person name="Cox K."/>
            <person name="Korf I."/>
            <person name="Meyers B.C."/>
            <person name="Michelmore R.W."/>
        </authorList>
    </citation>
    <scope>NUCLEOTIDE SEQUENCE [LARGE SCALE GENOMIC DNA]</scope>
    <source>
        <strain evidence="3">cv. Salinas</strain>
        <tissue evidence="2">Seedlings</tissue>
    </source>
</reference>
<dbReference type="SUPFAM" id="SSF51197">
    <property type="entry name" value="Clavaminate synthase-like"/>
    <property type="match status" value="1"/>
</dbReference>
<sequence length="164" mass="18724">MILSNSFQTSPRSYFSFVKKQAGGETPVVLSHIIYEKMKEKHPEFVAKLEEHGVKYTKIMSEDNQQSFFTGSGWKSAYMTDDKNVAEERAAKLGTKLEWMGSDHDHVKAITGPMPGIRFDKESQQKIWFNGLAVSYSGRLSLNKHQHIQISHYIIMGNFPNKIP</sequence>
<dbReference type="EMBL" id="NBSK02000004">
    <property type="protein sequence ID" value="KAJ0212652.1"/>
    <property type="molecule type" value="Genomic_DNA"/>
</dbReference>
<keyword evidence="3" id="KW-1185">Reference proteome</keyword>
<proteinExistence type="predicted"/>
<dbReference type="PANTHER" id="PTHR10696">
    <property type="entry name" value="GAMMA-BUTYROBETAINE HYDROXYLASE-RELATED"/>
    <property type="match status" value="1"/>
</dbReference>
<dbReference type="PANTHER" id="PTHR10696:SF43">
    <property type="entry name" value="TAUD_TFDA-LIKE DOMAIN-CONTAINING PROTEIN-RELATED"/>
    <property type="match status" value="1"/>
</dbReference>
<dbReference type="InterPro" id="IPR042098">
    <property type="entry name" value="TauD-like_sf"/>
</dbReference>
<evidence type="ECO:0000313" key="3">
    <source>
        <dbReference type="Proteomes" id="UP000235145"/>
    </source>
</evidence>
<evidence type="ECO:0008006" key="4">
    <source>
        <dbReference type="Google" id="ProtNLM"/>
    </source>
</evidence>
<organism evidence="2 3">
    <name type="scientific">Lactuca sativa</name>
    <name type="common">Garden lettuce</name>
    <dbReference type="NCBI Taxonomy" id="4236"/>
    <lineage>
        <taxon>Eukaryota</taxon>
        <taxon>Viridiplantae</taxon>
        <taxon>Streptophyta</taxon>
        <taxon>Embryophyta</taxon>
        <taxon>Tracheophyta</taxon>
        <taxon>Spermatophyta</taxon>
        <taxon>Magnoliopsida</taxon>
        <taxon>eudicotyledons</taxon>
        <taxon>Gunneridae</taxon>
        <taxon>Pentapetalae</taxon>
        <taxon>asterids</taxon>
        <taxon>campanulids</taxon>
        <taxon>Asterales</taxon>
        <taxon>Asteraceae</taxon>
        <taxon>Cichorioideae</taxon>
        <taxon>Cichorieae</taxon>
        <taxon>Lactucinae</taxon>
        <taxon>Lactuca</taxon>
    </lineage>
</organism>
<evidence type="ECO:0000256" key="1">
    <source>
        <dbReference type="ARBA" id="ARBA00023002"/>
    </source>
</evidence>
<dbReference type="Gene3D" id="3.60.130.10">
    <property type="entry name" value="Clavaminate synthase-like"/>
    <property type="match status" value="1"/>
</dbReference>
<dbReference type="AlphaFoldDB" id="A0A9R1VXC3"/>
<evidence type="ECO:0000313" key="2">
    <source>
        <dbReference type="EMBL" id="KAJ0212652.1"/>
    </source>
</evidence>
<dbReference type="InterPro" id="IPR050411">
    <property type="entry name" value="AlphaKG_dependent_hydroxylases"/>
</dbReference>
<protein>
    <recommendedName>
        <fullName evidence="4">TauD/TfdA-like domain-containing protein</fullName>
    </recommendedName>
</protein>